<keyword evidence="2" id="KW-0449">Lipoprotein</keyword>
<organism evidence="2 3">
    <name type="scientific">Acrocarpospora corrugata</name>
    <dbReference type="NCBI Taxonomy" id="35763"/>
    <lineage>
        <taxon>Bacteria</taxon>
        <taxon>Bacillati</taxon>
        <taxon>Actinomycetota</taxon>
        <taxon>Actinomycetes</taxon>
        <taxon>Streptosporangiales</taxon>
        <taxon>Streptosporangiaceae</taxon>
        <taxon>Acrocarpospora</taxon>
    </lineage>
</organism>
<dbReference type="AlphaFoldDB" id="A0A5M3W354"/>
<dbReference type="Pfam" id="PF03640">
    <property type="entry name" value="Lipoprotein_15"/>
    <property type="match status" value="2"/>
</dbReference>
<dbReference type="EMBL" id="BLAD01000051">
    <property type="protein sequence ID" value="GES01571.1"/>
    <property type="molecule type" value="Genomic_DNA"/>
</dbReference>
<keyword evidence="3" id="KW-1185">Reference proteome</keyword>
<dbReference type="RefSeq" id="WP_344190728.1">
    <property type="nucleotide sequence ID" value="NZ_BAAABN010000042.1"/>
</dbReference>
<reference evidence="2 3" key="1">
    <citation type="submission" date="2019-10" db="EMBL/GenBank/DDBJ databases">
        <title>Whole genome shotgun sequence of Acrocarpospora corrugata NBRC 13972.</title>
        <authorList>
            <person name="Ichikawa N."/>
            <person name="Kimura A."/>
            <person name="Kitahashi Y."/>
            <person name="Komaki H."/>
            <person name="Oguchi A."/>
        </authorList>
    </citation>
    <scope>NUCLEOTIDE SEQUENCE [LARGE SCALE GENOMIC DNA]</scope>
    <source>
        <strain evidence="2 3">NBRC 13972</strain>
    </source>
</reference>
<proteinExistence type="predicted"/>
<feature type="signal peptide" evidence="1">
    <location>
        <begin position="1"/>
        <end position="32"/>
    </location>
</feature>
<accession>A0A5M3W354</accession>
<name>A0A5M3W354_9ACTN</name>
<dbReference type="Proteomes" id="UP000334990">
    <property type="component" value="Unassembled WGS sequence"/>
</dbReference>
<dbReference type="InterPro" id="IPR005297">
    <property type="entry name" value="Lipoprotein_repeat"/>
</dbReference>
<dbReference type="PANTHER" id="PTHR39335:SF1">
    <property type="entry name" value="BLL4220 PROTEIN"/>
    <property type="match status" value="1"/>
</dbReference>
<protein>
    <submittedName>
        <fullName evidence="2">Lipoprotein</fullName>
    </submittedName>
</protein>
<keyword evidence="1" id="KW-0732">Signal</keyword>
<sequence length="180" mass="18807">MRIFALPEPRRTLRPSALAFAVAFLTLGAQHAAAPAAHAAHAAPPGTANVVARPAVATAENATVAVRDSKLGKILVDGRGRTLYLFEADKGTSSTCYSECASAWPPLTTKGKPQAGSGASPALLGTTARTDHTTQVTYNGHPLYYYVTDVKPGDITGQGVDSFGAKWYVLDPNGDKIDRG</sequence>
<comment type="caution">
    <text evidence="2">The sequence shown here is derived from an EMBL/GenBank/DDBJ whole genome shotgun (WGS) entry which is preliminary data.</text>
</comment>
<evidence type="ECO:0000313" key="2">
    <source>
        <dbReference type="EMBL" id="GES01571.1"/>
    </source>
</evidence>
<evidence type="ECO:0000256" key="1">
    <source>
        <dbReference type="SAM" id="SignalP"/>
    </source>
</evidence>
<gene>
    <name evidence="2" type="ORF">Acor_36350</name>
</gene>
<dbReference type="GO" id="GO:0043448">
    <property type="term" value="P:alkane catabolic process"/>
    <property type="evidence" value="ECO:0007669"/>
    <property type="project" value="TreeGrafter"/>
</dbReference>
<evidence type="ECO:0000313" key="3">
    <source>
        <dbReference type="Proteomes" id="UP000334990"/>
    </source>
</evidence>
<dbReference type="PANTHER" id="PTHR39335">
    <property type="entry name" value="BLL4220 PROTEIN"/>
    <property type="match status" value="1"/>
</dbReference>
<feature type="chain" id="PRO_5038721394" evidence="1">
    <location>
        <begin position="33"/>
        <end position="180"/>
    </location>
</feature>